<evidence type="ECO:0000256" key="8">
    <source>
        <dbReference type="SAM" id="Coils"/>
    </source>
</evidence>
<evidence type="ECO:0000259" key="11">
    <source>
        <dbReference type="PROSITE" id="PS50885"/>
    </source>
</evidence>
<dbReference type="CDD" id="cd00082">
    <property type="entry name" value="HisKA"/>
    <property type="match status" value="1"/>
</dbReference>
<keyword evidence="13" id="KW-1185">Reference proteome</keyword>
<feature type="coiled-coil region" evidence="8">
    <location>
        <begin position="226"/>
        <end position="256"/>
    </location>
</feature>
<dbReference type="InterPro" id="IPR003594">
    <property type="entry name" value="HATPase_dom"/>
</dbReference>
<evidence type="ECO:0000256" key="3">
    <source>
        <dbReference type="ARBA" id="ARBA00012438"/>
    </source>
</evidence>
<evidence type="ECO:0000256" key="7">
    <source>
        <dbReference type="ARBA" id="ARBA00023012"/>
    </source>
</evidence>
<dbReference type="InterPro" id="IPR050351">
    <property type="entry name" value="BphY/WalK/GraS-like"/>
</dbReference>
<dbReference type="SMART" id="SM00388">
    <property type="entry name" value="HisKA"/>
    <property type="match status" value="1"/>
</dbReference>
<dbReference type="SMART" id="SM00304">
    <property type="entry name" value="HAMP"/>
    <property type="match status" value="1"/>
</dbReference>
<comment type="subcellular location">
    <subcellularLocation>
        <location evidence="2">Membrane</location>
    </subcellularLocation>
</comment>
<keyword evidence="9" id="KW-0812">Transmembrane</keyword>
<evidence type="ECO:0000256" key="6">
    <source>
        <dbReference type="ARBA" id="ARBA00022777"/>
    </source>
</evidence>
<dbReference type="GO" id="GO:0016036">
    <property type="term" value="P:cellular response to phosphate starvation"/>
    <property type="evidence" value="ECO:0007669"/>
    <property type="project" value="TreeGrafter"/>
</dbReference>
<dbReference type="InterPro" id="IPR004358">
    <property type="entry name" value="Sig_transdc_His_kin-like_C"/>
</dbReference>
<dbReference type="GO" id="GO:0000155">
    <property type="term" value="F:phosphorelay sensor kinase activity"/>
    <property type="evidence" value="ECO:0007669"/>
    <property type="project" value="InterPro"/>
</dbReference>
<evidence type="ECO:0000259" key="10">
    <source>
        <dbReference type="PROSITE" id="PS50109"/>
    </source>
</evidence>
<dbReference type="Pfam" id="PF00672">
    <property type="entry name" value="HAMP"/>
    <property type="match status" value="1"/>
</dbReference>
<dbReference type="Gene3D" id="3.30.565.10">
    <property type="entry name" value="Histidine kinase-like ATPase, C-terminal domain"/>
    <property type="match status" value="1"/>
</dbReference>
<dbReference type="Pfam" id="PF02518">
    <property type="entry name" value="HATPase_c"/>
    <property type="match status" value="1"/>
</dbReference>
<feature type="domain" description="Histidine kinase" evidence="10">
    <location>
        <begin position="256"/>
        <end position="485"/>
    </location>
</feature>
<dbReference type="InterPro" id="IPR003661">
    <property type="entry name" value="HisK_dim/P_dom"/>
</dbReference>
<evidence type="ECO:0000313" key="13">
    <source>
        <dbReference type="Proteomes" id="UP000366051"/>
    </source>
</evidence>
<sequence length="485" mass="54977">MKLTRRFVFSFLSVAALAIFLTLLLSNLTVQKSFQDYVSNRQDQDIGLIKESVIREFREQGTLSPPSRTWLAHMAVMDGYHIVITDRQKRILWQSPIPKHEHGAPQEQWQEQSFPLYYQDQVTAHLYIHYRAAKFFWADPDIAFVKHLNQNLLIAGLVTILLSLLVSYLLGRHFARPLIVMTEVTQKLQQGDLSQRVNLTAENLDMSDSNQKMKKPEGSLAEAEAIDELVQLAHSINHLAQSLEEQEKLRKTLTADVAHELRTPLTTLQSHIEAFLDGLWEPDDKKLRICLHECERLKKLTHDLEVLASSEVKLSYQKEPINLALLASETLEFYQSRALEKKIELQLQIEKAQKSDYILLGDRYRLMQLISNLLDNAVKYTDPGGSLCLSLQQEKVKEVAPNGTTNLKKVIVLRISDTGPGIATTDIPYIFERFYRGDKSRRRLTGGSGIGLAIVKAVAQGHGGTVEVEKSTSEGTTMKVTFEAC</sequence>
<keyword evidence="4" id="KW-0597">Phosphoprotein</keyword>
<dbReference type="PANTHER" id="PTHR45453:SF1">
    <property type="entry name" value="PHOSPHATE REGULON SENSOR PROTEIN PHOR"/>
    <property type="match status" value="1"/>
</dbReference>
<dbReference type="CDD" id="cd00075">
    <property type="entry name" value="HATPase"/>
    <property type="match status" value="1"/>
</dbReference>
<dbReference type="CDD" id="cd06225">
    <property type="entry name" value="HAMP"/>
    <property type="match status" value="1"/>
</dbReference>
<dbReference type="PROSITE" id="PS50885">
    <property type="entry name" value="HAMP"/>
    <property type="match status" value="1"/>
</dbReference>
<evidence type="ECO:0000256" key="9">
    <source>
        <dbReference type="SAM" id="Phobius"/>
    </source>
</evidence>
<dbReference type="GO" id="GO:0004721">
    <property type="term" value="F:phosphoprotein phosphatase activity"/>
    <property type="evidence" value="ECO:0007669"/>
    <property type="project" value="TreeGrafter"/>
</dbReference>
<dbReference type="InterPro" id="IPR003660">
    <property type="entry name" value="HAMP_dom"/>
</dbReference>
<dbReference type="PANTHER" id="PTHR45453">
    <property type="entry name" value="PHOSPHATE REGULON SENSOR PROTEIN PHOR"/>
    <property type="match status" value="1"/>
</dbReference>
<dbReference type="RefSeq" id="WP_153723801.1">
    <property type="nucleotide sequence ID" value="NZ_CP045875.1"/>
</dbReference>
<keyword evidence="9" id="KW-1133">Transmembrane helix</keyword>
<dbReference type="InterPro" id="IPR036890">
    <property type="entry name" value="HATPase_C_sf"/>
</dbReference>
<protein>
    <recommendedName>
        <fullName evidence="3">histidine kinase</fullName>
        <ecNumber evidence="3">2.7.13.3</ecNumber>
    </recommendedName>
</protein>
<dbReference type="AlphaFoldDB" id="A0A5Q2MXV4"/>
<reference evidence="13" key="1">
    <citation type="submission" date="2019-11" db="EMBL/GenBank/DDBJ databases">
        <title>Genome sequence of Heliorestis convoluta strain HH, an alkaliphilic and minimalistic phototrophic bacterium from a soda lake in Egypt.</title>
        <authorList>
            <person name="Dewey E.D."/>
            <person name="Stokes L.M."/>
            <person name="Burchell B.M."/>
            <person name="Shaffer K.N."/>
            <person name="Huntington A.M."/>
            <person name="Baker J.M."/>
            <person name="Nadendla S."/>
            <person name="Giglio M.G."/>
            <person name="Touchman J.W."/>
            <person name="Blankenship R.E."/>
            <person name="Madigan M.T."/>
            <person name="Sattley W.M."/>
        </authorList>
    </citation>
    <scope>NUCLEOTIDE SEQUENCE [LARGE SCALE GENOMIC DNA]</scope>
    <source>
        <strain evidence="13">HH</strain>
    </source>
</reference>
<accession>A0A5Q2MXV4</accession>
<dbReference type="OrthoDB" id="9786919at2"/>
<evidence type="ECO:0000313" key="12">
    <source>
        <dbReference type="EMBL" id="QGG46183.1"/>
    </source>
</evidence>
<keyword evidence="9" id="KW-0472">Membrane</keyword>
<dbReference type="PRINTS" id="PR00344">
    <property type="entry name" value="BCTRLSENSOR"/>
</dbReference>
<proteinExistence type="predicted"/>
<feature type="domain" description="HAMP" evidence="11">
    <location>
        <begin position="172"/>
        <end position="248"/>
    </location>
</feature>
<dbReference type="EC" id="2.7.13.3" evidence="3"/>
<dbReference type="Pfam" id="PF00512">
    <property type="entry name" value="HisKA"/>
    <property type="match status" value="1"/>
</dbReference>
<gene>
    <name evidence="12" type="ORF">FTV88_0004</name>
</gene>
<dbReference type="KEGG" id="hcv:FTV88_0004"/>
<evidence type="ECO:0000256" key="2">
    <source>
        <dbReference type="ARBA" id="ARBA00004370"/>
    </source>
</evidence>
<dbReference type="SUPFAM" id="SSF55874">
    <property type="entry name" value="ATPase domain of HSP90 chaperone/DNA topoisomerase II/histidine kinase"/>
    <property type="match status" value="1"/>
</dbReference>
<feature type="transmembrane region" description="Helical" evidence="9">
    <location>
        <begin position="152"/>
        <end position="171"/>
    </location>
</feature>
<dbReference type="Proteomes" id="UP000366051">
    <property type="component" value="Chromosome"/>
</dbReference>
<dbReference type="Gene3D" id="1.10.287.130">
    <property type="match status" value="1"/>
</dbReference>
<keyword evidence="5" id="KW-0808">Transferase</keyword>
<organism evidence="12 13">
    <name type="scientific">Heliorestis convoluta</name>
    <dbReference type="NCBI Taxonomy" id="356322"/>
    <lineage>
        <taxon>Bacteria</taxon>
        <taxon>Bacillati</taxon>
        <taxon>Bacillota</taxon>
        <taxon>Clostridia</taxon>
        <taxon>Eubacteriales</taxon>
        <taxon>Heliobacteriaceae</taxon>
        <taxon>Heliorestis</taxon>
    </lineage>
</organism>
<dbReference type="FunFam" id="3.30.565.10:FF:000006">
    <property type="entry name" value="Sensor histidine kinase WalK"/>
    <property type="match status" value="1"/>
</dbReference>
<dbReference type="Gene3D" id="6.10.340.10">
    <property type="match status" value="1"/>
</dbReference>
<keyword evidence="8" id="KW-0175">Coiled coil</keyword>
<evidence type="ECO:0000256" key="1">
    <source>
        <dbReference type="ARBA" id="ARBA00000085"/>
    </source>
</evidence>
<keyword evidence="6 12" id="KW-0418">Kinase</keyword>
<dbReference type="InterPro" id="IPR036097">
    <property type="entry name" value="HisK_dim/P_sf"/>
</dbReference>
<dbReference type="SMART" id="SM00387">
    <property type="entry name" value="HATPase_c"/>
    <property type="match status" value="1"/>
</dbReference>
<dbReference type="EMBL" id="CP045875">
    <property type="protein sequence ID" value="QGG46183.1"/>
    <property type="molecule type" value="Genomic_DNA"/>
</dbReference>
<evidence type="ECO:0000256" key="4">
    <source>
        <dbReference type="ARBA" id="ARBA00022553"/>
    </source>
</evidence>
<keyword evidence="7" id="KW-0902">Two-component regulatory system</keyword>
<evidence type="ECO:0000256" key="5">
    <source>
        <dbReference type="ARBA" id="ARBA00022679"/>
    </source>
</evidence>
<dbReference type="PROSITE" id="PS50109">
    <property type="entry name" value="HIS_KIN"/>
    <property type="match status" value="1"/>
</dbReference>
<dbReference type="GO" id="GO:0005886">
    <property type="term" value="C:plasma membrane"/>
    <property type="evidence" value="ECO:0007669"/>
    <property type="project" value="TreeGrafter"/>
</dbReference>
<dbReference type="InterPro" id="IPR005467">
    <property type="entry name" value="His_kinase_dom"/>
</dbReference>
<comment type="catalytic activity">
    <reaction evidence="1">
        <text>ATP + protein L-histidine = ADP + protein N-phospho-L-histidine.</text>
        <dbReference type="EC" id="2.7.13.3"/>
    </reaction>
</comment>
<name>A0A5Q2MXV4_9FIRM</name>
<dbReference type="SUPFAM" id="SSF47384">
    <property type="entry name" value="Homodimeric domain of signal transducing histidine kinase"/>
    <property type="match status" value="1"/>
</dbReference>